<accession>A0ABN8YW87</accession>
<evidence type="ECO:0000256" key="1">
    <source>
        <dbReference type="SAM" id="MobiDB-lite"/>
    </source>
</evidence>
<evidence type="ECO:0000313" key="2">
    <source>
        <dbReference type="EMBL" id="CAI9164847.1"/>
    </source>
</evidence>
<protein>
    <submittedName>
        <fullName evidence="2">Uncharacterized protein</fullName>
    </submittedName>
</protein>
<proteinExistence type="predicted"/>
<feature type="compositionally biased region" description="Low complexity" evidence="1">
    <location>
        <begin position="31"/>
        <end position="49"/>
    </location>
</feature>
<feature type="region of interest" description="Disordered" evidence="1">
    <location>
        <begin position="1"/>
        <end position="124"/>
    </location>
</feature>
<dbReference type="EMBL" id="OX459959">
    <property type="protein sequence ID" value="CAI9164847.1"/>
    <property type="molecule type" value="Genomic_DNA"/>
</dbReference>
<evidence type="ECO:0000313" key="3">
    <source>
        <dbReference type="Proteomes" id="UP001176941"/>
    </source>
</evidence>
<reference evidence="2" key="1">
    <citation type="submission" date="2023-04" db="EMBL/GenBank/DDBJ databases">
        <authorList>
            <consortium name="ELIXIR-Norway"/>
        </authorList>
    </citation>
    <scope>NUCLEOTIDE SEQUENCE [LARGE SCALE GENOMIC DNA]</scope>
</reference>
<gene>
    <name evidence="2" type="ORF">MRATA1EN1_LOCUS13809</name>
</gene>
<name>A0ABN8YW87_RANTA</name>
<organism evidence="2 3">
    <name type="scientific">Rangifer tarandus platyrhynchus</name>
    <name type="common">Svalbard reindeer</name>
    <dbReference type="NCBI Taxonomy" id="3082113"/>
    <lineage>
        <taxon>Eukaryota</taxon>
        <taxon>Metazoa</taxon>
        <taxon>Chordata</taxon>
        <taxon>Craniata</taxon>
        <taxon>Vertebrata</taxon>
        <taxon>Euteleostomi</taxon>
        <taxon>Mammalia</taxon>
        <taxon>Eutheria</taxon>
        <taxon>Laurasiatheria</taxon>
        <taxon>Artiodactyla</taxon>
        <taxon>Ruminantia</taxon>
        <taxon>Pecora</taxon>
        <taxon>Cervidae</taxon>
        <taxon>Odocoileinae</taxon>
        <taxon>Rangifer</taxon>
    </lineage>
</organism>
<dbReference type="Proteomes" id="UP001176941">
    <property type="component" value="Chromosome 23"/>
</dbReference>
<keyword evidence="3" id="KW-1185">Reference proteome</keyword>
<sequence length="124" mass="12752">MGARASGRQDRVPRAGSPRRRNSWNGHRATAQAGAERGRPRAAAAVSGRRGSGDWRPAEAEPSVPRAPEGEKKRHQQSGATPPGAEAPRSQAARDASKRETGGNGSVPSVAGVADGVWASRAAG</sequence>